<accession>A0A3S3ASA3</accession>
<keyword evidence="3" id="KW-1185">Reference proteome</keyword>
<dbReference type="Proteomes" id="UP000286208">
    <property type="component" value="Unassembled WGS sequence"/>
</dbReference>
<comment type="caution">
    <text evidence="2">The sequence shown here is derived from an EMBL/GenBank/DDBJ whole genome shotgun (WGS) entry which is preliminary data.</text>
</comment>
<sequence length="190" mass="18474">MTTPAPQNTGNPSDSDVTVTIGGAGSAAGSVVDSFSVDLSDMLADPGSAEVSIQSFDGGISIGGGVAFSGGVDISVANQDGIPQVSVDAGGQFGAEGQFESYGSYDSVDLSADAGTGTSDVSIESADAGMSGYSGVQGAGEFDLDFGANPVGGVPEISVDADVEFAADSGFDIGVGYDHVEIHDDGGAGI</sequence>
<name>A0A3S3ASA3_9NOCA</name>
<dbReference type="EMBL" id="RKLP01000013">
    <property type="protein sequence ID" value="RVW07244.1"/>
    <property type="molecule type" value="Genomic_DNA"/>
</dbReference>
<dbReference type="OrthoDB" id="9850519at2"/>
<evidence type="ECO:0000256" key="1">
    <source>
        <dbReference type="SAM" id="MobiDB-lite"/>
    </source>
</evidence>
<gene>
    <name evidence="2" type="ORF">EGT67_22040</name>
</gene>
<dbReference type="RefSeq" id="WP_127918241.1">
    <property type="nucleotide sequence ID" value="NZ_RKLP01000013.1"/>
</dbReference>
<organism evidence="2 3">
    <name type="scientific">Prescottella agglutinans</name>
    <dbReference type="NCBI Taxonomy" id="1644129"/>
    <lineage>
        <taxon>Bacteria</taxon>
        <taxon>Bacillati</taxon>
        <taxon>Actinomycetota</taxon>
        <taxon>Actinomycetes</taxon>
        <taxon>Mycobacteriales</taxon>
        <taxon>Nocardiaceae</taxon>
        <taxon>Prescottella</taxon>
    </lineage>
</organism>
<feature type="compositionally biased region" description="Polar residues" evidence="1">
    <location>
        <begin position="1"/>
        <end position="18"/>
    </location>
</feature>
<reference evidence="2 3" key="1">
    <citation type="submission" date="2018-11" db="EMBL/GenBank/DDBJ databases">
        <title>Rhodococcus spongicola sp. nov. and Rhodococcus xishaensis sp. nov. from marine sponges.</title>
        <authorList>
            <person name="Li L."/>
            <person name="Lin H.W."/>
        </authorList>
    </citation>
    <scope>NUCLEOTIDE SEQUENCE [LARGE SCALE GENOMIC DNA]</scope>
    <source>
        <strain evidence="2 3">CCTCC AB2014297</strain>
    </source>
</reference>
<proteinExistence type="predicted"/>
<protein>
    <submittedName>
        <fullName evidence="2">Uncharacterized protein</fullName>
    </submittedName>
</protein>
<feature type="region of interest" description="Disordered" evidence="1">
    <location>
        <begin position="1"/>
        <end position="22"/>
    </location>
</feature>
<evidence type="ECO:0000313" key="3">
    <source>
        <dbReference type="Proteomes" id="UP000286208"/>
    </source>
</evidence>
<dbReference type="AlphaFoldDB" id="A0A3S3ASA3"/>
<evidence type="ECO:0000313" key="2">
    <source>
        <dbReference type="EMBL" id="RVW07244.1"/>
    </source>
</evidence>